<dbReference type="AlphaFoldDB" id="A0A0K0F2B2"/>
<keyword evidence="1" id="KW-0175">Coiled coil</keyword>
<name>A0A0K0F2B2_STRVS</name>
<protein>
    <submittedName>
        <fullName evidence="5">DUF725 domain-containing protein</fullName>
    </submittedName>
</protein>
<dbReference type="Proteomes" id="UP000035680">
    <property type="component" value="Unassembled WGS sequence"/>
</dbReference>
<organism evidence="4 5">
    <name type="scientific">Strongyloides venezuelensis</name>
    <name type="common">Threadworm</name>
    <dbReference type="NCBI Taxonomy" id="75913"/>
    <lineage>
        <taxon>Eukaryota</taxon>
        <taxon>Metazoa</taxon>
        <taxon>Ecdysozoa</taxon>
        <taxon>Nematoda</taxon>
        <taxon>Chromadorea</taxon>
        <taxon>Rhabditida</taxon>
        <taxon>Tylenchina</taxon>
        <taxon>Panagrolaimomorpha</taxon>
        <taxon>Strongyloidoidea</taxon>
        <taxon>Strongyloididae</taxon>
        <taxon>Strongyloides</taxon>
    </lineage>
</organism>
<feature type="coiled-coil region" evidence="1">
    <location>
        <begin position="98"/>
        <end position="125"/>
    </location>
</feature>
<proteinExistence type="predicted"/>
<feature type="region of interest" description="Disordered" evidence="2">
    <location>
        <begin position="235"/>
        <end position="254"/>
    </location>
</feature>
<reference evidence="5" key="2">
    <citation type="submission" date="2015-08" db="UniProtKB">
        <authorList>
            <consortium name="WormBaseParasite"/>
        </authorList>
    </citation>
    <scope>IDENTIFICATION</scope>
</reference>
<reference evidence="4" key="1">
    <citation type="submission" date="2014-07" db="EMBL/GenBank/DDBJ databases">
        <authorList>
            <person name="Martin A.A"/>
            <person name="De Silva N."/>
        </authorList>
    </citation>
    <scope>NUCLEOTIDE SEQUENCE</scope>
</reference>
<feature type="signal peptide" evidence="3">
    <location>
        <begin position="1"/>
        <end position="21"/>
    </location>
</feature>
<feature type="chain" id="PRO_5005329237" evidence="3">
    <location>
        <begin position="22"/>
        <end position="266"/>
    </location>
</feature>
<accession>A0A0K0F2B2</accession>
<evidence type="ECO:0000313" key="5">
    <source>
        <dbReference type="WBParaSite" id="SVE_0294000.1"/>
    </source>
</evidence>
<evidence type="ECO:0000313" key="4">
    <source>
        <dbReference type="Proteomes" id="UP000035680"/>
    </source>
</evidence>
<feature type="region of interest" description="Disordered" evidence="2">
    <location>
        <begin position="209"/>
        <end position="228"/>
    </location>
</feature>
<dbReference type="WBParaSite" id="SVE_0294000.1">
    <property type="protein sequence ID" value="SVE_0294000.1"/>
    <property type="gene ID" value="SVE_0294000"/>
</dbReference>
<keyword evidence="4" id="KW-1185">Reference proteome</keyword>
<feature type="compositionally biased region" description="Polar residues" evidence="2">
    <location>
        <begin position="241"/>
        <end position="254"/>
    </location>
</feature>
<evidence type="ECO:0000256" key="2">
    <source>
        <dbReference type="SAM" id="MobiDB-lite"/>
    </source>
</evidence>
<evidence type="ECO:0000256" key="1">
    <source>
        <dbReference type="SAM" id="Coils"/>
    </source>
</evidence>
<evidence type="ECO:0000256" key="3">
    <source>
        <dbReference type="SAM" id="SignalP"/>
    </source>
</evidence>
<keyword evidence="3" id="KW-0732">Signal</keyword>
<sequence length="266" mass="29211">MKGYHFINLLAIFLFFSQVKCRIFDTTDVSLSTVLPVGPQININYTHTKFRKDCNNGVCVYNITIPGMSNELSSYIKSKIDDDKIIEATDKTIEQNLSNQFNTSLQNIENNVKKIEDELGNLTSIYTDLLNKIEATEINLQKTDESLTSIQEYVNEMNQTSNDNSIYLCYVKAYEDCSESPSTTLPSLSTSFLSSASSEISSTLPTAYTITSGGTTQGTESSSISSPTITSEIITSTESTPLSQTQTASPTASDYTTTQIITSTVT</sequence>